<comment type="caution">
    <text evidence="2">The sequence shown here is derived from an EMBL/GenBank/DDBJ whole genome shotgun (WGS) entry which is preliminary data.</text>
</comment>
<keyword evidence="1" id="KW-0812">Transmembrane</keyword>
<keyword evidence="1" id="KW-0472">Membrane</keyword>
<reference evidence="2 3" key="1">
    <citation type="journal article" date="2015" name="Nature">
        <title>rRNA introns, odd ribosomes, and small enigmatic genomes across a large radiation of phyla.</title>
        <authorList>
            <person name="Brown C.T."/>
            <person name="Hug L.A."/>
            <person name="Thomas B.C."/>
            <person name="Sharon I."/>
            <person name="Castelle C.J."/>
            <person name="Singh A."/>
            <person name="Wilkins M.J."/>
            <person name="Williams K.H."/>
            <person name="Banfield J.F."/>
        </authorList>
    </citation>
    <scope>NUCLEOTIDE SEQUENCE [LARGE SCALE GENOMIC DNA]</scope>
</reference>
<gene>
    <name evidence="2" type="ORF">UT19_C0021G0008</name>
</gene>
<dbReference type="AlphaFoldDB" id="A0A0G0LPM1"/>
<accession>A0A0G0LPM1</accession>
<name>A0A0G0LPM1_9BACT</name>
<evidence type="ECO:0000256" key="1">
    <source>
        <dbReference type="SAM" id="Phobius"/>
    </source>
</evidence>
<dbReference type="EMBL" id="LBVW01000021">
    <property type="protein sequence ID" value="KKQ93017.1"/>
    <property type="molecule type" value="Genomic_DNA"/>
</dbReference>
<evidence type="ECO:0000313" key="3">
    <source>
        <dbReference type="Proteomes" id="UP000034932"/>
    </source>
</evidence>
<organism evidence="2 3">
    <name type="scientific">Candidatus Woesebacteria bacterium GW2011_GWB1_39_10b</name>
    <dbReference type="NCBI Taxonomy" id="1618573"/>
    <lineage>
        <taxon>Bacteria</taxon>
        <taxon>Candidatus Woeseibacteriota</taxon>
    </lineage>
</organism>
<dbReference type="STRING" id="1618573.UT19_C0021G0008"/>
<proteinExistence type="predicted"/>
<dbReference type="Proteomes" id="UP000034932">
    <property type="component" value="Unassembled WGS sequence"/>
</dbReference>
<sequence>MSTDKKIILTVFLMIPTFLIIIAVLFYYYLLPKNPLFNYFPEKSGRYPELRWEFNHFQPIYLYSYKDKEGVFIKSLYRNKDKKLRLVDLYLGGNKAGIDLPLASYTPDDSEKETVTSVEDIREKFNIGDRFKVAYVSNVFPDLEGDIIGFNDPRINEICSDEIRACILAELMTKGDMKYLVDLGVLDRIPKGGYIPVLMMSGYME</sequence>
<evidence type="ECO:0000313" key="2">
    <source>
        <dbReference type="EMBL" id="KKQ93017.1"/>
    </source>
</evidence>
<keyword evidence="1" id="KW-1133">Transmembrane helix</keyword>
<feature type="transmembrane region" description="Helical" evidence="1">
    <location>
        <begin position="7"/>
        <end position="30"/>
    </location>
</feature>
<protein>
    <submittedName>
        <fullName evidence="2">Uncharacterized protein</fullName>
    </submittedName>
</protein>